<dbReference type="PANTHER" id="PTHR30006">
    <property type="entry name" value="THIAMINE-BINDING PERIPLASMIC PROTEIN-RELATED"/>
    <property type="match status" value="1"/>
</dbReference>
<evidence type="ECO:0000313" key="4">
    <source>
        <dbReference type="Proteomes" id="UP000295351"/>
    </source>
</evidence>
<dbReference type="RefSeq" id="WP_133034651.1">
    <property type="nucleotide sequence ID" value="NZ_BAABEI010000003.1"/>
</dbReference>
<name>A0A4R2CV58_SHIGR</name>
<evidence type="ECO:0000313" key="3">
    <source>
        <dbReference type="EMBL" id="TCN44921.1"/>
    </source>
</evidence>
<dbReference type="Pfam" id="PF13531">
    <property type="entry name" value="SBP_bac_11"/>
    <property type="match status" value="1"/>
</dbReference>
<dbReference type="AlphaFoldDB" id="A0A4R2CV58"/>
<dbReference type="Proteomes" id="UP000295351">
    <property type="component" value="Unassembled WGS sequence"/>
</dbReference>
<comment type="caution">
    <text evidence="3">The sequence shown here is derived from an EMBL/GenBank/DDBJ whole genome shotgun (WGS) entry which is preliminary data.</text>
</comment>
<keyword evidence="4" id="KW-1185">Reference proteome</keyword>
<accession>A0A4R2CV58</accession>
<proteinExistence type="predicted"/>
<protein>
    <submittedName>
        <fullName evidence="3">Iron(III) transport system substrate-binding protein</fullName>
    </submittedName>
</protein>
<evidence type="ECO:0000256" key="1">
    <source>
        <dbReference type="ARBA" id="ARBA00022729"/>
    </source>
</evidence>
<organism evidence="3 4">
    <name type="scientific">Shinella granuli</name>
    <dbReference type="NCBI Taxonomy" id="323621"/>
    <lineage>
        <taxon>Bacteria</taxon>
        <taxon>Pseudomonadati</taxon>
        <taxon>Pseudomonadota</taxon>
        <taxon>Alphaproteobacteria</taxon>
        <taxon>Hyphomicrobiales</taxon>
        <taxon>Rhizobiaceae</taxon>
        <taxon>Shinella</taxon>
    </lineage>
</organism>
<feature type="chain" id="PRO_5020717546" evidence="2">
    <location>
        <begin position="23"/>
        <end position="368"/>
    </location>
</feature>
<keyword evidence="1 2" id="KW-0732">Signal</keyword>
<dbReference type="SUPFAM" id="SSF53850">
    <property type="entry name" value="Periplasmic binding protein-like II"/>
    <property type="match status" value="1"/>
</dbReference>
<feature type="signal peptide" evidence="2">
    <location>
        <begin position="1"/>
        <end position="22"/>
    </location>
</feature>
<reference evidence="3 4" key="1">
    <citation type="submission" date="2019-03" db="EMBL/GenBank/DDBJ databases">
        <title>Genomic Encyclopedia of Type Strains, Phase IV (KMG-IV): sequencing the most valuable type-strain genomes for metagenomic binning, comparative biology and taxonomic classification.</title>
        <authorList>
            <person name="Goeker M."/>
        </authorList>
    </citation>
    <scope>NUCLEOTIDE SEQUENCE [LARGE SCALE GENOMIC DNA]</scope>
    <source>
        <strain evidence="3 4">DSM 18401</strain>
    </source>
</reference>
<gene>
    <name evidence="3" type="ORF">EV665_10860</name>
</gene>
<dbReference type="EMBL" id="SLVX01000008">
    <property type="protein sequence ID" value="TCN44921.1"/>
    <property type="molecule type" value="Genomic_DNA"/>
</dbReference>
<sequence length="368" mass="39411">MRKYGLLAGAALALCMAGGALAEDFNLDALVEAAKKEPPLSVYDSTGKIVDMVEAFNAKYGLKAEGSKSKATAQLETIIRESQKGNIQTDVSFISDPSAVVGQLMPAGFVENWVPPDLAKDISPEAHDPLLVVSSPNFLAYNTKLYDKCPITNIWQLTEAEWKGKVAMQDPLGKPSYTDWFNQMRSRIDDKIAAAYEKQYGKTLETDLGSATEAFVAALAANGPLLTDSDSAAGEAVAAPGQSEPFVGLVASAKFRDNAGKGFSLGLCAGVDPIIGFSNPTVGVIVKGSDSPNTAKLFVHYAMTAEGIAPQAEDGKLSSNRTVGLPDDEPSGIGKHLDALLNYDPATGLEDWDSRQDWQDFWRVHYKR</sequence>
<evidence type="ECO:0000256" key="2">
    <source>
        <dbReference type="SAM" id="SignalP"/>
    </source>
</evidence>
<dbReference type="Gene3D" id="3.40.190.10">
    <property type="entry name" value="Periplasmic binding protein-like II"/>
    <property type="match status" value="2"/>
</dbReference>